<feature type="region of interest" description="Disordered" evidence="1">
    <location>
        <begin position="81"/>
        <end position="101"/>
    </location>
</feature>
<evidence type="ECO:0000313" key="3">
    <source>
        <dbReference type="Proteomes" id="UP001230328"/>
    </source>
</evidence>
<accession>A0ABU0SFY9</accession>
<reference evidence="2 3" key="1">
    <citation type="submission" date="2023-07" db="EMBL/GenBank/DDBJ databases">
        <title>Comparative genomics of wheat-associated soil bacteria to identify genetic determinants of phenazine resistance.</title>
        <authorList>
            <person name="Mouncey N."/>
        </authorList>
    </citation>
    <scope>NUCLEOTIDE SEQUENCE [LARGE SCALE GENOMIC DNA]</scope>
    <source>
        <strain evidence="2 3">V2I4</strain>
    </source>
</reference>
<sequence length="271" mass="29956">MAHTLPLRAPLDDNGLPHREPAPAPALVTETSTDLGRGYRITPEGMTEIWERLRPHLPTYLTAVHQHPTWLKFEFAPFTGREKEPSTPDVSTDPKLGYGSDDTAERALRKAARGILHDLYEQAGHQWRDAAYAADLKEVVQDADALWKAYQRELTGMEAAYAYLRSPEAGAEWRPAVSRLIDAQDRALRAAEAFDCRAVRIAEVHRKHLYADYGHAAALAAAGYPRGADWPIADADDYGTSRSLAGQLRRTVENLNAHVAKVARLSGTATV</sequence>
<protein>
    <submittedName>
        <fullName evidence="2">Uncharacterized protein</fullName>
    </submittedName>
</protein>
<dbReference type="Proteomes" id="UP001230328">
    <property type="component" value="Unassembled WGS sequence"/>
</dbReference>
<name>A0ABU0SFY9_9ACTN</name>
<evidence type="ECO:0000313" key="2">
    <source>
        <dbReference type="EMBL" id="MDQ1022470.1"/>
    </source>
</evidence>
<evidence type="ECO:0000256" key="1">
    <source>
        <dbReference type="SAM" id="MobiDB-lite"/>
    </source>
</evidence>
<organism evidence="2 3">
    <name type="scientific">Streptomyces umbrinus</name>
    <dbReference type="NCBI Taxonomy" id="67370"/>
    <lineage>
        <taxon>Bacteria</taxon>
        <taxon>Bacillati</taxon>
        <taxon>Actinomycetota</taxon>
        <taxon>Actinomycetes</taxon>
        <taxon>Kitasatosporales</taxon>
        <taxon>Streptomycetaceae</taxon>
        <taxon>Streptomyces</taxon>
        <taxon>Streptomyces phaeochromogenes group</taxon>
    </lineage>
</organism>
<keyword evidence="3" id="KW-1185">Reference proteome</keyword>
<dbReference type="RefSeq" id="WP_307517330.1">
    <property type="nucleotide sequence ID" value="NZ_JAUSZI010000001.1"/>
</dbReference>
<proteinExistence type="predicted"/>
<comment type="caution">
    <text evidence="2">The sequence shown here is derived from an EMBL/GenBank/DDBJ whole genome shotgun (WGS) entry which is preliminary data.</text>
</comment>
<feature type="region of interest" description="Disordered" evidence="1">
    <location>
        <begin position="1"/>
        <end position="37"/>
    </location>
</feature>
<gene>
    <name evidence="2" type="ORF">QF035_000052</name>
</gene>
<dbReference type="EMBL" id="JAUSZI010000001">
    <property type="protein sequence ID" value="MDQ1022470.1"/>
    <property type="molecule type" value="Genomic_DNA"/>
</dbReference>